<evidence type="ECO:0000256" key="2">
    <source>
        <dbReference type="ARBA" id="ARBA00003717"/>
    </source>
</evidence>
<keyword evidence="12" id="KW-0175">Coiled coil</keyword>
<keyword evidence="11" id="KW-0963">Cytoplasm</keyword>
<dbReference type="Gene3D" id="1.10.150.570">
    <property type="entry name" value="GidA associated domain, C-terminal subdomain"/>
    <property type="match status" value="1"/>
</dbReference>
<dbReference type="GO" id="GO:0002098">
    <property type="term" value="P:tRNA wobble uridine modification"/>
    <property type="evidence" value="ECO:0007669"/>
    <property type="project" value="InterPro"/>
</dbReference>
<reference evidence="14 15" key="1">
    <citation type="submission" date="2016-10" db="EMBL/GenBank/DDBJ databases">
        <authorList>
            <person name="de Groot N.N."/>
        </authorList>
    </citation>
    <scope>NUCLEOTIDE SEQUENCE [LARGE SCALE GENOMIC DNA]</scope>
    <source>
        <strain evidence="14 15">WG14</strain>
    </source>
</reference>
<evidence type="ECO:0000256" key="4">
    <source>
        <dbReference type="ARBA" id="ARBA00020461"/>
    </source>
</evidence>
<proteinExistence type="inferred from homology"/>
<dbReference type="Pfam" id="PF21680">
    <property type="entry name" value="GIDA_C_1st"/>
    <property type="match status" value="1"/>
</dbReference>
<evidence type="ECO:0000256" key="6">
    <source>
        <dbReference type="ARBA" id="ARBA00022694"/>
    </source>
</evidence>
<dbReference type="Pfam" id="PF01134">
    <property type="entry name" value="GIDA"/>
    <property type="match status" value="1"/>
</dbReference>
<dbReference type="SUPFAM" id="SSF51905">
    <property type="entry name" value="FAD/NAD(P)-binding domain"/>
    <property type="match status" value="1"/>
</dbReference>
<dbReference type="InterPro" id="IPR044920">
    <property type="entry name" value="MnmG_C_subdom_sf"/>
</dbReference>
<dbReference type="GO" id="GO:0050660">
    <property type="term" value="F:flavin adenine dinucleotide binding"/>
    <property type="evidence" value="ECO:0007669"/>
    <property type="project" value="UniProtKB-UniRule"/>
</dbReference>
<dbReference type="SMART" id="SM01228">
    <property type="entry name" value="GIDA_assoc_3"/>
    <property type="match status" value="1"/>
</dbReference>
<comment type="subunit">
    <text evidence="9 11">Homodimer. Heterotetramer of two MnmE and two MnmG subunits.</text>
</comment>
<feature type="binding site" evidence="11">
    <location>
        <begin position="13"/>
        <end position="18"/>
    </location>
    <ligand>
        <name>FAD</name>
        <dbReference type="ChEBI" id="CHEBI:57692"/>
    </ligand>
</feature>
<dbReference type="RefSeq" id="WP_091402422.1">
    <property type="nucleotide sequence ID" value="NZ_FMYV01000001.1"/>
</dbReference>
<protein>
    <recommendedName>
        <fullName evidence="4 11">tRNA uridine 5-carboxymethylaminomethyl modification enzyme MnmG</fullName>
    </recommendedName>
    <alternativeName>
        <fullName evidence="10 11">Glucose-inhibited division protein A</fullName>
    </alternativeName>
</protein>
<dbReference type="PRINTS" id="PR00411">
    <property type="entry name" value="PNDRDTASEI"/>
</dbReference>
<dbReference type="PANTHER" id="PTHR11806:SF0">
    <property type="entry name" value="PROTEIN MTO1 HOMOLOG, MITOCHONDRIAL"/>
    <property type="match status" value="1"/>
</dbReference>
<dbReference type="FunFam" id="1.10.150.570:FF:000001">
    <property type="entry name" value="tRNA uridine 5-carboxymethylaminomethyl modification enzyme MnmG"/>
    <property type="match status" value="1"/>
</dbReference>
<evidence type="ECO:0000256" key="10">
    <source>
        <dbReference type="ARBA" id="ARBA00031800"/>
    </source>
</evidence>
<dbReference type="STRING" id="28234.SAMN04488588_0446"/>
<evidence type="ECO:0000259" key="13">
    <source>
        <dbReference type="SMART" id="SM01228"/>
    </source>
</evidence>
<evidence type="ECO:0000313" key="14">
    <source>
        <dbReference type="EMBL" id="SDC08430.1"/>
    </source>
</evidence>
<accession>A0A1G6IPR6</accession>
<keyword evidence="6 11" id="KW-0819">tRNA processing</keyword>
<feature type="domain" description="tRNA uridine 5-carboxymethylaminomethyl modification enzyme C-terminal subdomain" evidence="13">
    <location>
        <begin position="547"/>
        <end position="618"/>
    </location>
</feature>
<evidence type="ECO:0000256" key="11">
    <source>
        <dbReference type="HAMAP-Rule" id="MF_00129"/>
    </source>
</evidence>
<feature type="binding site" evidence="11">
    <location>
        <begin position="275"/>
        <end position="289"/>
    </location>
    <ligand>
        <name>NAD(+)</name>
        <dbReference type="ChEBI" id="CHEBI:57540"/>
    </ligand>
</feature>
<evidence type="ECO:0000256" key="5">
    <source>
        <dbReference type="ARBA" id="ARBA00022630"/>
    </source>
</evidence>
<dbReference type="FunFam" id="3.50.50.60:FF:000002">
    <property type="entry name" value="tRNA uridine 5-carboxymethylaminomethyl modification enzyme MnmG"/>
    <property type="match status" value="1"/>
</dbReference>
<name>A0A1G6IPR6_9BACT</name>
<feature type="coiled-coil region" evidence="12">
    <location>
        <begin position="457"/>
        <end position="484"/>
    </location>
</feature>
<gene>
    <name evidence="11" type="primary">mnmG</name>
    <name evidence="11" type="synonym">gidA</name>
    <name evidence="14" type="ORF">SAMN04488588_0446</name>
</gene>
<dbReference type="GO" id="GO:0030488">
    <property type="term" value="P:tRNA methylation"/>
    <property type="evidence" value="ECO:0007669"/>
    <property type="project" value="TreeGrafter"/>
</dbReference>
<dbReference type="AlphaFoldDB" id="A0A1G6IPR6"/>
<evidence type="ECO:0000256" key="9">
    <source>
        <dbReference type="ARBA" id="ARBA00025948"/>
    </source>
</evidence>
<evidence type="ECO:0000256" key="1">
    <source>
        <dbReference type="ARBA" id="ARBA00001974"/>
    </source>
</evidence>
<dbReference type="InterPro" id="IPR040131">
    <property type="entry name" value="MnmG_N"/>
</dbReference>
<dbReference type="NCBIfam" id="TIGR00136">
    <property type="entry name" value="mnmG_gidA"/>
    <property type="match status" value="1"/>
</dbReference>
<comment type="similarity">
    <text evidence="3 11">Belongs to the MnmG family.</text>
</comment>
<comment type="subcellular location">
    <subcellularLocation>
        <location evidence="11">Cytoplasm</location>
    </subcellularLocation>
</comment>
<dbReference type="HAMAP" id="MF_00129">
    <property type="entry name" value="MnmG_GidA"/>
    <property type="match status" value="1"/>
</dbReference>
<dbReference type="Pfam" id="PF13932">
    <property type="entry name" value="SAM_GIDA_C"/>
    <property type="match status" value="1"/>
</dbReference>
<dbReference type="Gene3D" id="3.50.50.60">
    <property type="entry name" value="FAD/NAD(P)-binding domain"/>
    <property type="match status" value="2"/>
</dbReference>
<dbReference type="InterPro" id="IPR026904">
    <property type="entry name" value="MnmG_C"/>
</dbReference>
<dbReference type="Gene3D" id="1.10.10.1800">
    <property type="entry name" value="tRNA uridine 5-carboxymethylaminomethyl modification enzyme MnmG/GidA"/>
    <property type="match status" value="1"/>
</dbReference>
<dbReference type="InterPro" id="IPR002218">
    <property type="entry name" value="MnmG-rel"/>
</dbReference>
<keyword evidence="15" id="KW-1185">Reference proteome</keyword>
<dbReference type="InterPro" id="IPR020595">
    <property type="entry name" value="MnmG-rel_CS"/>
</dbReference>
<comment type="cofactor">
    <cofactor evidence="1 11">
        <name>FAD</name>
        <dbReference type="ChEBI" id="CHEBI:57692"/>
    </cofactor>
</comment>
<keyword evidence="7 11" id="KW-0274">FAD</keyword>
<dbReference type="InterPro" id="IPR049312">
    <property type="entry name" value="GIDA_C_N"/>
</dbReference>
<evidence type="ECO:0000256" key="12">
    <source>
        <dbReference type="SAM" id="Coils"/>
    </source>
</evidence>
<dbReference type="PANTHER" id="PTHR11806">
    <property type="entry name" value="GLUCOSE INHIBITED DIVISION PROTEIN A"/>
    <property type="match status" value="1"/>
</dbReference>
<dbReference type="InterPro" id="IPR036188">
    <property type="entry name" value="FAD/NAD-bd_sf"/>
</dbReference>
<dbReference type="InterPro" id="IPR047001">
    <property type="entry name" value="MnmG_C_subdom"/>
</dbReference>
<comment type="function">
    <text evidence="2 11">NAD-binding protein involved in the addition of a carboxymethylaminomethyl (cmnm) group at the wobble position (U34) of certain tRNAs, forming tRNA-cmnm(5)s(2)U34.</text>
</comment>
<dbReference type="PROSITE" id="PS01281">
    <property type="entry name" value="GIDA_2"/>
    <property type="match status" value="1"/>
</dbReference>
<dbReference type="PRINTS" id="PR00368">
    <property type="entry name" value="FADPNR"/>
</dbReference>
<evidence type="ECO:0000256" key="7">
    <source>
        <dbReference type="ARBA" id="ARBA00022827"/>
    </source>
</evidence>
<evidence type="ECO:0000313" key="15">
    <source>
        <dbReference type="Proteomes" id="UP000199322"/>
    </source>
</evidence>
<comment type="caution">
    <text evidence="11">Lacks conserved residue(s) required for the propagation of feature annotation.</text>
</comment>
<dbReference type="InterPro" id="IPR004416">
    <property type="entry name" value="MnmG"/>
</dbReference>
<evidence type="ECO:0000256" key="8">
    <source>
        <dbReference type="ARBA" id="ARBA00023027"/>
    </source>
</evidence>
<keyword evidence="5 11" id="KW-0285">Flavoprotein</keyword>
<dbReference type="PROSITE" id="PS01280">
    <property type="entry name" value="GIDA_1"/>
    <property type="match status" value="1"/>
</dbReference>
<keyword evidence="8 11" id="KW-0520">NAD</keyword>
<evidence type="ECO:0000256" key="3">
    <source>
        <dbReference type="ARBA" id="ARBA00007653"/>
    </source>
</evidence>
<sequence>MSYDNKYDVIVVGAGHAGIEAAVAAAKLGKNVLILNINLDSVGWAPCNPAIGGPAKGIVTREIDALGGVQASVTDKTMINVRMLNTSKGIAVRAMRAQIDKYEYSIEMKKILEKTKGITLRYGIAKELITENNEVVGIKTELGLDYFSKKVIITTGTYLKGKIFIGRETYDAGRMGDLSSNNLSDSLKKLGLKMDRFKTGTPARVKKSSIDFNKLTVQETSDKPLAFSYFSEKKILSKDYPCYIGRTNQNTHKVIKDNISFSPLYGDVKLIKSKGPRYCPSIEDKVMKFKKDSHQIFLEPESKNSEEYYINGMSTSLPYEVQVEMLKTIPGLENVVIERPAYAVEYDFVLPYQLKHTLETKSIKGLYLAGQINGTSGYEEAAGQGLIAGLNSALSIDGQEPFILDRSESYIGLLIDDIINKGVDEPYRLLTSRSEYRLHLRHDNSHFRLLKYSKKYNLLSKENIDKIEKDLKKTQEKIEELNKLKISPENINEYLETKNSGLIKSRTPFSELLKRPEVSYIDISYLDKNPLDSIDDQNIIEQVEIYYKYIGYLKKMEEEIKKMKELENIKIPDDFEYDSIHNLAFEAREKLKKIKPETLGQVKRIPGINPTDIINLSIALKK</sequence>
<dbReference type="EMBL" id="FMYV01000001">
    <property type="protein sequence ID" value="SDC08430.1"/>
    <property type="molecule type" value="Genomic_DNA"/>
</dbReference>
<organism evidence="14 15">
    <name type="scientific">Geotoga petraea</name>
    <dbReference type="NCBI Taxonomy" id="28234"/>
    <lineage>
        <taxon>Bacteria</taxon>
        <taxon>Thermotogati</taxon>
        <taxon>Thermotogota</taxon>
        <taxon>Thermotogae</taxon>
        <taxon>Petrotogales</taxon>
        <taxon>Petrotogaceae</taxon>
        <taxon>Geotoga</taxon>
    </lineage>
</organism>
<dbReference type="GO" id="GO:0005829">
    <property type="term" value="C:cytosol"/>
    <property type="evidence" value="ECO:0007669"/>
    <property type="project" value="TreeGrafter"/>
</dbReference>
<dbReference type="Proteomes" id="UP000199322">
    <property type="component" value="Unassembled WGS sequence"/>
</dbReference>